<comment type="caution">
    <text evidence="2">The sequence shown here is derived from an EMBL/GenBank/DDBJ whole genome shotgun (WGS) entry which is preliminary data.</text>
</comment>
<feature type="domain" description="DUF2169" evidence="1">
    <location>
        <begin position="22"/>
        <end position="310"/>
    </location>
</feature>
<dbReference type="AlphaFoldDB" id="A0A4S3ZY35"/>
<dbReference type="Pfam" id="PF09937">
    <property type="entry name" value="DUF2169"/>
    <property type="match status" value="1"/>
</dbReference>
<evidence type="ECO:0000313" key="2">
    <source>
        <dbReference type="EMBL" id="THF50764.1"/>
    </source>
</evidence>
<sequence>MWQVDNKTPFAVLGYFARDRAGLEHWVIAIRARFHILPSQLSALLEDQGEIRIKPEYADGEGLELLAEGDLCAFKPKTDVLLTGESRAPAGHKVNKVEVGFDLAGRSKRAVVFGKRQLRQKDGKLNLDGYEAFETCPLSWRHSLGGPDFLDPDADPNQDNPIGMGWSSKWPDIPDGTEVHLPLIENPERFIDSGPLPAPIGFGAIQPSWRPRASHAGTYDDDWRKYEAPLLPSDFSEQFYQVAPADQIFDLKGGETGRIFGMHEDGDYGFRLPQVIMDCSTWIRGQKVETRPRLISVLLNGSDKTLEMVWNSNLPCPTGDMSVSHCRVHVKQMAGVER</sequence>
<keyword evidence="3" id="KW-1185">Reference proteome</keyword>
<reference evidence="2 3" key="1">
    <citation type="submission" date="2019-04" db="EMBL/GenBank/DDBJ databases">
        <title>Rhizobium terrae sp. nov., isolated from a paddy soil.</title>
        <authorList>
            <person name="Lin S.-Y."/>
            <person name="Hameed A."/>
            <person name="Huang H.-I."/>
            <person name="Young C.-C."/>
        </authorList>
    </citation>
    <scope>NUCLEOTIDE SEQUENCE [LARGE SCALE GENOMIC DNA]</scope>
    <source>
        <strain evidence="2 3">CC-HIH110</strain>
    </source>
</reference>
<dbReference type="InterPro" id="IPR018683">
    <property type="entry name" value="DUF2169"/>
</dbReference>
<proteinExistence type="predicted"/>
<name>A0A4S3ZY35_9HYPH</name>
<evidence type="ECO:0000259" key="1">
    <source>
        <dbReference type="Pfam" id="PF09937"/>
    </source>
</evidence>
<gene>
    <name evidence="2" type="ORF">E6C51_07870</name>
</gene>
<dbReference type="Proteomes" id="UP000310754">
    <property type="component" value="Unassembled WGS sequence"/>
</dbReference>
<dbReference type="RefSeq" id="WP_146931945.1">
    <property type="nucleotide sequence ID" value="NZ_SSOA01000003.1"/>
</dbReference>
<organism evidence="2 3">
    <name type="scientific">Allorhizobium terrae</name>
    <dbReference type="NCBI Taxonomy" id="1848972"/>
    <lineage>
        <taxon>Bacteria</taxon>
        <taxon>Pseudomonadati</taxon>
        <taxon>Pseudomonadota</taxon>
        <taxon>Alphaproteobacteria</taxon>
        <taxon>Hyphomicrobiales</taxon>
        <taxon>Rhizobiaceae</taxon>
        <taxon>Rhizobium/Agrobacterium group</taxon>
        <taxon>Allorhizobium</taxon>
    </lineage>
</organism>
<dbReference type="EMBL" id="SSOA01000003">
    <property type="protein sequence ID" value="THF50764.1"/>
    <property type="molecule type" value="Genomic_DNA"/>
</dbReference>
<protein>
    <submittedName>
        <fullName evidence="2">DUF2169 domain-containing protein</fullName>
    </submittedName>
</protein>
<accession>A0A4S3ZY35</accession>
<evidence type="ECO:0000313" key="3">
    <source>
        <dbReference type="Proteomes" id="UP000310754"/>
    </source>
</evidence>